<sequence length="139" mass="15392">MAKAKTAGGAGPSQRQLRVGEVIRHALAEILQRGDVPDPVLDRAVITVPEVRMSPDLKLATAYVMPLGGKDVDGVIKALEKNRKLLRGELGHKVELRSIPELRFREDTSFDSGQRMDAILDRPEVRRDVESAPDENEDE</sequence>
<keyword evidence="1 2" id="KW-0690">Ribosome biogenesis</keyword>
<evidence type="ECO:0000256" key="1">
    <source>
        <dbReference type="ARBA" id="ARBA00022517"/>
    </source>
</evidence>
<evidence type="ECO:0000313" key="5">
    <source>
        <dbReference type="Proteomes" id="UP001274321"/>
    </source>
</evidence>
<dbReference type="NCBIfam" id="NF001802">
    <property type="entry name" value="PRK00521.2-5"/>
    <property type="match status" value="1"/>
</dbReference>
<reference evidence="4 5" key="1">
    <citation type="submission" date="2023-11" db="EMBL/GenBank/DDBJ databases">
        <authorList>
            <person name="Bao R."/>
        </authorList>
    </citation>
    <scope>NUCLEOTIDE SEQUENCE [LARGE SCALE GENOMIC DNA]</scope>
    <source>
        <strain evidence="4 5">PJ23</strain>
    </source>
</reference>
<organism evidence="4 5">
    <name type="scientific">Terrihabitans rhizophilus</name>
    <dbReference type="NCBI Taxonomy" id="3092662"/>
    <lineage>
        <taxon>Bacteria</taxon>
        <taxon>Pseudomonadati</taxon>
        <taxon>Pseudomonadota</taxon>
        <taxon>Alphaproteobacteria</taxon>
        <taxon>Hyphomicrobiales</taxon>
        <taxon>Terrihabitans</taxon>
    </lineage>
</organism>
<feature type="compositionally biased region" description="Basic and acidic residues" evidence="3">
    <location>
        <begin position="118"/>
        <end position="130"/>
    </location>
</feature>
<dbReference type="PROSITE" id="PS01319">
    <property type="entry name" value="RBFA"/>
    <property type="match status" value="1"/>
</dbReference>
<feature type="region of interest" description="Disordered" evidence="3">
    <location>
        <begin position="113"/>
        <end position="139"/>
    </location>
</feature>
<dbReference type="SUPFAM" id="SSF89919">
    <property type="entry name" value="Ribosome-binding factor A, RbfA"/>
    <property type="match status" value="1"/>
</dbReference>
<dbReference type="PANTHER" id="PTHR33515:SF1">
    <property type="entry name" value="RIBOSOME-BINDING FACTOR A, CHLOROPLASTIC-RELATED"/>
    <property type="match status" value="1"/>
</dbReference>
<dbReference type="InterPro" id="IPR000238">
    <property type="entry name" value="RbfA"/>
</dbReference>
<dbReference type="InterPro" id="IPR015946">
    <property type="entry name" value="KH_dom-like_a/b"/>
</dbReference>
<comment type="function">
    <text evidence="2">One of several proteins that assist in the late maturation steps of the functional core of the 30S ribosomal subunit. Associates with free 30S ribosomal subunits (but not with 30S subunits that are part of 70S ribosomes or polysomes). Required for efficient processing of 16S rRNA. May interact with the 5'-terminal helix region of 16S rRNA.</text>
</comment>
<dbReference type="Gene3D" id="3.30.300.20">
    <property type="match status" value="1"/>
</dbReference>
<dbReference type="HAMAP" id="MF_00003">
    <property type="entry name" value="RbfA"/>
    <property type="match status" value="1"/>
</dbReference>
<dbReference type="EMBL" id="JAXAFJ010000015">
    <property type="protein sequence ID" value="MDX6807635.1"/>
    <property type="molecule type" value="Genomic_DNA"/>
</dbReference>
<keyword evidence="2" id="KW-0963">Cytoplasm</keyword>
<dbReference type="Pfam" id="PF02033">
    <property type="entry name" value="RBFA"/>
    <property type="match status" value="1"/>
</dbReference>
<dbReference type="InterPro" id="IPR020053">
    <property type="entry name" value="Ribosome-bd_factorA_CS"/>
</dbReference>
<comment type="subunit">
    <text evidence="2">Monomer. Binds 30S ribosomal subunits, but not 50S ribosomal subunits or 70S ribosomes.</text>
</comment>
<comment type="caution">
    <text evidence="4">The sequence shown here is derived from an EMBL/GenBank/DDBJ whole genome shotgun (WGS) entry which is preliminary data.</text>
</comment>
<gene>
    <name evidence="2 4" type="primary">rbfA</name>
    <name evidence="4" type="ORF">SCD90_16360</name>
</gene>
<name>A0ABU4RS05_9HYPH</name>
<comment type="similarity">
    <text evidence="2">Belongs to the RbfA family.</text>
</comment>
<dbReference type="NCBIfam" id="TIGR00082">
    <property type="entry name" value="rbfA"/>
    <property type="match status" value="1"/>
</dbReference>
<evidence type="ECO:0000313" key="4">
    <source>
        <dbReference type="EMBL" id="MDX6807635.1"/>
    </source>
</evidence>
<keyword evidence="5" id="KW-1185">Reference proteome</keyword>
<dbReference type="Proteomes" id="UP001274321">
    <property type="component" value="Unassembled WGS sequence"/>
</dbReference>
<comment type="subcellular location">
    <subcellularLocation>
        <location evidence="2">Cytoplasm</location>
    </subcellularLocation>
</comment>
<evidence type="ECO:0000256" key="3">
    <source>
        <dbReference type="SAM" id="MobiDB-lite"/>
    </source>
</evidence>
<protein>
    <recommendedName>
        <fullName evidence="2">Ribosome-binding factor A</fullName>
    </recommendedName>
</protein>
<dbReference type="RefSeq" id="WP_319845781.1">
    <property type="nucleotide sequence ID" value="NZ_JAXAFJ010000015.1"/>
</dbReference>
<dbReference type="InterPro" id="IPR023799">
    <property type="entry name" value="RbfA_dom_sf"/>
</dbReference>
<accession>A0ABU4RS05</accession>
<dbReference type="PANTHER" id="PTHR33515">
    <property type="entry name" value="RIBOSOME-BINDING FACTOR A, CHLOROPLASTIC-RELATED"/>
    <property type="match status" value="1"/>
</dbReference>
<proteinExistence type="inferred from homology"/>
<evidence type="ECO:0000256" key="2">
    <source>
        <dbReference type="HAMAP-Rule" id="MF_00003"/>
    </source>
</evidence>